<dbReference type="RefSeq" id="WP_406830626.1">
    <property type="nucleotide sequence ID" value="NZ_CP157483.1"/>
</dbReference>
<evidence type="ECO:0008006" key="3">
    <source>
        <dbReference type="Google" id="ProtNLM"/>
    </source>
</evidence>
<organism evidence="2">
    <name type="scientific">Pedococcus sp. KACC 23699</name>
    <dbReference type="NCBI Taxonomy" id="3149228"/>
    <lineage>
        <taxon>Bacteria</taxon>
        <taxon>Bacillati</taxon>
        <taxon>Actinomycetota</taxon>
        <taxon>Actinomycetes</taxon>
        <taxon>Micrococcales</taxon>
        <taxon>Intrasporangiaceae</taxon>
        <taxon>Pedococcus</taxon>
    </lineage>
</organism>
<proteinExistence type="predicted"/>
<keyword evidence="1" id="KW-1133">Transmembrane helix</keyword>
<dbReference type="AlphaFoldDB" id="A0AAU7JSI5"/>
<feature type="transmembrane region" description="Helical" evidence="1">
    <location>
        <begin position="78"/>
        <end position="101"/>
    </location>
</feature>
<feature type="transmembrane region" description="Helical" evidence="1">
    <location>
        <begin position="133"/>
        <end position="152"/>
    </location>
</feature>
<keyword evidence="1" id="KW-0812">Transmembrane</keyword>
<evidence type="ECO:0000256" key="1">
    <source>
        <dbReference type="SAM" id="Phobius"/>
    </source>
</evidence>
<feature type="transmembrane region" description="Helical" evidence="1">
    <location>
        <begin position="48"/>
        <end position="66"/>
    </location>
</feature>
<feature type="transmembrane region" description="Helical" evidence="1">
    <location>
        <begin position="159"/>
        <end position="180"/>
    </location>
</feature>
<feature type="transmembrane region" description="Helical" evidence="1">
    <location>
        <begin position="186"/>
        <end position="204"/>
    </location>
</feature>
<reference evidence="2" key="1">
    <citation type="submission" date="2024-05" db="EMBL/GenBank/DDBJ databases">
        <authorList>
            <person name="Kim S."/>
            <person name="Heo J."/>
            <person name="Choi H."/>
            <person name="Choi Y."/>
            <person name="Kwon S.-W."/>
            <person name="Kim Y."/>
        </authorList>
    </citation>
    <scope>NUCLEOTIDE SEQUENCE</scope>
    <source>
        <strain evidence="2">KACC 23699</strain>
    </source>
</reference>
<gene>
    <name evidence="2" type="ORF">ABEG17_16770</name>
</gene>
<sequence length="230" mass="23427">MTITTSRLGQAAGIAAAVAGAIFVLVQINHPPMVGASALTTDWVVRSTAKVVMSALALAGFTGIYLRQRSQSGVFGLVGYLVFSAGYLAMFGTEFLAAFVLPTVAKTSPGYANDVIVAAAGGHPVGDIGAMKLVLVFMAITYVGGGVLFAIATFRAAVLARWAAVLLGVGTISTAALGMLPESFNRPMAVPTGLALVGLGVSLWRDQRRASTPAAAGSSTAAPRVRASVR</sequence>
<evidence type="ECO:0000313" key="2">
    <source>
        <dbReference type="EMBL" id="XBO43197.1"/>
    </source>
</evidence>
<protein>
    <recommendedName>
        <fullName evidence="3">DUF4386 family protein</fullName>
    </recommendedName>
</protein>
<accession>A0AAU7JSI5</accession>
<keyword evidence="1" id="KW-0472">Membrane</keyword>
<name>A0AAU7JSI5_9MICO</name>
<dbReference type="EMBL" id="CP157483">
    <property type="protein sequence ID" value="XBO43197.1"/>
    <property type="molecule type" value="Genomic_DNA"/>
</dbReference>
<feature type="transmembrane region" description="Helical" evidence="1">
    <location>
        <begin position="12"/>
        <end position="28"/>
    </location>
</feature>